<evidence type="ECO:0000256" key="1">
    <source>
        <dbReference type="SAM" id="MobiDB-lite"/>
    </source>
</evidence>
<keyword evidence="2" id="KW-0472">Membrane</keyword>
<comment type="caution">
    <text evidence="3">The sequence shown here is derived from an EMBL/GenBank/DDBJ whole genome shotgun (WGS) entry which is preliminary data.</text>
</comment>
<organism evidence="3 4">
    <name type="scientific">Ophiocordyceps polyrhachis-furcata BCC 54312</name>
    <dbReference type="NCBI Taxonomy" id="1330021"/>
    <lineage>
        <taxon>Eukaryota</taxon>
        <taxon>Fungi</taxon>
        <taxon>Dikarya</taxon>
        <taxon>Ascomycota</taxon>
        <taxon>Pezizomycotina</taxon>
        <taxon>Sordariomycetes</taxon>
        <taxon>Hypocreomycetidae</taxon>
        <taxon>Hypocreales</taxon>
        <taxon>Ophiocordycipitaceae</taxon>
        <taxon>Ophiocordyceps</taxon>
    </lineage>
</organism>
<evidence type="ECO:0000313" key="4">
    <source>
        <dbReference type="Proteomes" id="UP000253664"/>
    </source>
</evidence>
<evidence type="ECO:0000256" key="2">
    <source>
        <dbReference type="SAM" id="Phobius"/>
    </source>
</evidence>
<dbReference type="AlphaFoldDB" id="A0A367LEG9"/>
<name>A0A367LEG9_9HYPO</name>
<keyword evidence="4" id="KW-1185">Reference proteome</keyword>
<dbReference type="EMBL" id="LKCN02000007">
    <property type="protein sequence ID" value="RCI12824.1"/>
    <property type="molecule type" value="Genomic_DNA"/>
</dbReference>
<gene>
    <name evidence="3" type="ORF">L249_0397</name>
</gene>
<dbReference type="Proteomes" id="UP000253664">
    <property type="component" value="Unassembled WGS sequence"/>
</dbReference>
<protein>
    <submittedName>
        <fullName evidence="3">Uncharacterized protein</fullName>
    </submittedName>
</protein>
<proteinExistence type="predicted"/>
<keyword evidence="2" id="KW-1133">Transmembrane helix</keyword>
<reference evidence="3 4" key="1">
    <citation type="journal article" date="2015" name="BMC Genomics">
        <title>Insights from the genome of Ophiocordyceps polyrhachis-furcata to pathogenicity and host specificity in insect fungi.</title>
        <authorList>
            <person name="Wichadakul D."/>
            <person name="Kobmoo N."/>
            <person name="Ingsriswang S."/>
            <person name="Tangphatsornruang S."/>
            <person name="Chantasingh D."/>
            <person name="Luangsa-ard J.J."/>
            <person name="Eurwilaichitr L."/>
        </authorList>
    </citation>
    <scope>NUCLEOTIDE SEQUENCE [LARGE SCALE GENOMIC DNA]</scope>
    <source>
        <strain evidence="3 4">BCC 54312</strain>
    </source>
</reference>
<feature type="region of interest" description="Disordered" evidence="1">
    <location>
        <begin position="1"/>
        <end position="26"/>
    </location>
</feature>
<accession>A0A367LEG9</accession>
<keyword evidence="2" id="KW-0812">Transmembrane</keyword>
<sequence length="98" mass="11422">MWRLGNQQQQQQHGRWHDQQQPSFASPPISLTRIEMTPSPHHSWNVPFVVGYLEIFFPAPSFLMPFLLFADIGLAFVYKYKTSSMPYRGHAINLHLLP</sequence>
<feature type="transmembrane region" description="Helical" evidence="2">
    <location>
        <begin position="55"/>
        <end position="78"/>
    </location>
</feature>
<evidence type="ECO:0000313" key="3">
    <source>
        <dbReference type="EMBL" id="RCI12824.1"/>
    </source>
</evidence>